<feature type="transmembrane region" description="Helical" evidence="2">
    <location>
        <begin position="78"/>
        <end position="100"/>
    </location>
</feature>
<feature type="transmembrane region" description="Helical" evidence="2">
    <location>
        <begin position="369"/>
        <end position="390"/>
    </location>
</feature>
<feature type="region of interest" description="Disordered" evidence="1">
    <location>
        <begin position="276"/>
        <end position="297"/>
    </location>
</feature>
<feature type="transmembrane region" description="Helical" evidence="2">
    <location>
        <begin position="452"/>
        <end position="471"/>
    </location>
</feature>
<feature type="transmembrane region" description="Helical" evidence="2">
    <location>
        <begin position="478"/>
        <end position="495"/>
    </location>
</feature>
<keyword evidence="4" id="KW-1185">Reference proteome</keyword>
<dbReference type="RefSeq" id="XP_016605865.1">
    <property type="nucleotide sequence ID" value="XM_016755017.1"/>
</dbReference>
<dbReference type="VEuPathDB" id="FungiDB:SPPG_06821"/>
<keyword evidence="2" id="KW-0812">Transmembrane</keyword>
<evidence type="ECO:0000313" key="3">
    <source>
        <dbReference type="EMBL" id="KNC97825.1"/>
    </source>
</evidence>
<gene>
    <name evidence="3" type="ORF">SPPG_06821</name>
</gene>
<protein>
    <submittedName>
        <fullName evidence="3">Uncharacterized protein</fullName>
    </submittedName>
</protein>
<dbReference type="EMBL" id="KQ257462">
    <property type="protein sequence ID" value="KNC97825.1"/>
    <property type="molecule type" value="Genomic_DNA"/>
</dbReference>
<feature type="transmembrane region" description="Helical" evidence="2">
    <location>
        <begin position="138"/>
        <end position="160"/>
    </location>
</feature>
<keyword evidence="2" id="KW-0472">Membrane</keyword>
<accession>A0A0L0H8G8</accession>
<evidence type="ECO:0000256" key="2">
    <source>
        <dbReference type="SAM" id="Phobius"/>
    </source>
</evidence>
<reference evidence="3 4" key="1">
    <citation type="submission" date="2009-08" db="EMBL/GenBank/DDBJ databases">
        <title>The Genome Sequence of Spizellomyces punctatus strain DAOM BR117.</title>
        <authorList>
            <consortium name="The Broad Institute Genome Sequencing Platform"/>
            <person name="Russ C."/>
            <person name="Cuomo C."/>
            <person name="Shea T."/>
            <person name="Young S.K."/>
            <person name="Zeng Q."/>
            <person name="Koehrsen M."/>
            <person name="Haas B."/>
            <person name="Borodovsky M."/>
            <person name="Guigo R."/>
            <person name="Alvarado L."/>
            <person name="Berlin A."/>
            <person name="Bochicchio J."/>
            <person name="Borenstein D."/>
            <person name="Chapman S."/>
            <person name="Chen Z."/>
            <person name="Engels R."/>
            <person name="Freedman E."/>
            <person name="Gellesch M."/>
            <person name="Goldberg J."/>
            <person name="Griggs A."/>
            <person name="Gujja S."/>
            <person name="Heiman D."/>
            <person name="Hepburn T."/>
            <person name="Howarth C."/>
            <person name="Jen D."/>
            <person name="Larson L."/>
            <person name="Lewis B."/>
            <person name="Mehta T."/>
            <person name="Park D."/>
            <person name="Pearson M."/>
            <person name="Roberts A."/>
            <person name="Saif S."/>
            <person name="Shenoy N."/>
            <person name="Sisk P."/>
            <person name="Stolte C."/>
            <person name="Sykes S."/>
            <person name="Thomson T."/>
            <person name="Walk T."/>
            <person name="White J."/>
            <person name="Yandava C."/>
            <person name="Burger G."/>
            <person name="Gray M.W."/>
            <person name="Holland P.W.H."/>
            <person name="King N."/>
            <person name="Lang F.B.F."/>
            <person name="Roger A.J."/>
            <person name="Ruiz-Trillo I."/>
            <person name="Lander E."/>
            <person name="Nusbaum C."/>
        </authorList>
    </citation>
    <scope>NUCLEOTIDE SEQUENCE [LARGE SCALE GENOMIC DNA]</scope>
    <source>
        <strain evidence="3 4">DAOM BR117</strain>
    </source>
</reference>
<name>A0A0L0H8G8_SPIPD</name>
<dbReference type="InParanoid" id="A0A0L0H8G8"/>
<dbReference type="Proteomes" id="UP000053201">
    <property type="component" value="Unassembled WGS sequence"/>
</dbReference>
<dbReference type="AlphaFoldDB" id="A0A0L0H8G8"/>
<organism evidence="3 4">
    <name type="scientific">Spizellomyces punctatus (strain DAOM BR117)</name>
    <dbReference type="NCBI Taxonomy" id="645134"/>
    <lineage>
        <taxon>Eukaryota</taxon>
        <taxon>Fungi</taxon>
        <taxon>Fungi incertae sedis</taxon>
        <taxon>Chytridiomycota</taxon>
        <taxon>Chytridiomycota incertae sedis</taxon>
        <taxon>Chytridiomycetes</taxon>
        <taxon>Spizellomycetales</taxon>
        <taxon>Spizellomycetaceae</taxon>
        <taxon>Spizellomyces</taxon>
    </lineage>
</organism>
<evidence type="ECO:0000313" key="4">
    <source>
        <dbReference type="Proteomes" id="UP000053201"/>
    </source>
</evidence>
<evidence type="ECO:0000256" key="1">
    <source>
        <dbReference type="SAM" id="MobiDB-lite"/>
    </source>
</evidence>
<feature type="compositionally biased region" description="Polar residues" evidence="1">
    <location>
        <begin position="276"/>
        <end position="291"/>
    </location>
</feature>
<feature type="transmembrane region" description="Helical" evidence="2">
    <location>
        <begin position="233"/>
        <end position="254"/>
    </location>
</feature>
<dbReference type="OrthoDB" id="2122904at2759"/>
<feature type="transmembrane region" description="Helical" evidence="2">
    <location>
        <begin position="106"/>
        <end position="126"/>
    </location>
</feature>
<feature type="transmembrane region" description="Helical" evidence="2">
    <location>
        <begin position="396"/>
        <end position="416"/>
    </location>
</feature>
<dbReference type="GeneID" id="27690095"/>
<keyword evidence="2" id="KW-1133">Transmembrane helix</keyword>
<proteinExistence type="predicted"/>
<feature type="transmembrane region" description="Helical" evidence="2">
    <location>
        <begin position="207"/>
        <end position="227"/>
    </location>
</feature>
<feature type="transmembrane region" description="Helical" evidence="2">
    <location>
        <begin position="180"/>
        <end position="200"/>
    </location>
</feature>
<sequence>MSSIPPCVPSNIMRGAKSSSNLHSIPTPKSSSLFRRICDHTKKRYVRQSMDFPSPGDEAAFREVYIAAMGRHTYISMFMLFGFYIVGLVTDTSAATRIGWPPGFLMVRNTCTGIGLLLTFSVLCSYTFKSLHRFRPICLRILLFHWYFNGIVFVPCSDLLFSTTDLGITLPTPLVSPIDIIHALPNVIGTILTICCGFATIPLPFRYCFGCASVLVLMQIIIFMAVAHDESASLYYAASLISTFAMIRSGREMAYDRERIMRRMWLENILATDRSSVTSRGSEDQSAGQTGKESHGWHISTSGLLRHIMPRFMARDVEAEFQLYRTRKFLTSFTTELIGNALSTTIGAVLMHQDNSSVSSITKVSQGHLTLMMIWVSSVTAVTVLLLHVFRRRPLIAQVIVLLQATLITGLHLLIFRNTYEPQKTMDGMSLNYIVMAAVALTSPLTSTPVSFMFTVLLSPFYIAVVISMYVNSSDVRTLVNLGFIFAVIGLPVYTHDLEYGLRKHFEVLKEKHSSLRVDHLATDDQPVRSVQQAHL</sequence>